<evidence type="ECO:0000313" key="1">
    <source>
        <dbReference type="EMBL" id="SFR62236.1"/>
    </source>
</evidence>
<dbReference type="STRING" id="650891.SAMN05216203_1880"/>
<dbReference type="AlphaFoldDB" id="A0A1I6I656"/>
<dbReference type="Proteomes" id="UP000198644">
    <property type="component" value="Unassembled WGS sequence"/>
</dbReference>
<keyword evidence="2" id="KW-1185">Reference proteome</keyword>
<gene>
    <name evidence="1" type="ORF">SAMN05216203_1880</name>
</gene>
<accession>A0A1I6I656</accession>
<sequence>MDILFHDGACSLCSKEIRILQKYEQGGLSFADIHRQPDSGAFAPGKEAMLRRLHLVAADGTWHVGIDATVRAWSHTPFGWLFRPLTWPLIRPLASRLYARWADRRYRRKYSCSQCSPPESAVEGGL</sequence>
<organism evidence="1 2">
    <name type="scientific">Marinobacter daqiaonensis</name>
    <dbReference type="NCBI Taxonomy" id="650891"/>
    <lineage>
        <taxon>Bacteria</taxon>
        <taxon>Pseudomonadati</taxon>
        <taxon>Pseudomonadota</taxon>
        <taxon>Gammaproteobacteria</taxon>
        <taxon>Pseudomonadales</taxon>
        <taxon>Marinobacteraceae</taxon>
        <taxon>Marinobacter</taxon>
    </lineage>
</organism>
<dbReference type="PANTHER" id="PTHR34290:SF2">
    <property type="entry name" value="OS04G0668800 PROTEIN"/>
    <property type="match status" value="1"/>
</dbReference>
<dbReference type="GO" id="GO:0015035">
    <property type="term" value="F:protein-disulfide reductase activity"/>
    <property type="evidence" value="ECO:0007669"/>
    <property type="project" value="InterPro"/>
</dbReference>
<evidence type="ECO:0000313" key="2">
    <source>
        <dbReference type="Proteomes" id="UP000198644"/>
    </source>
</evidence>
<dbReference type="Pfam" id="PF04134">
    <property type="entry name" value="DCC1-like"/>
    <property type="match status" value="1"/>
</dbReference>
<reference evidence="1 2" key="1">
    <citation type="submission" date="2016-10" db="EMBL/GenBank/DDBJ databases">
        <authorList>
            <person name="de Groot N.N."/>
        </authorList>
    </citation>
    <scope>NUCLEOTIDE SEQUENCE [LARGE SCALE GENOMIC DNA]</scope>
    <source>
        <strain evidence="1 2">CGMCC 1.9167</strain>
    </source>
</reference>
<dbReference type="InterPro" id="IPR044691">
    <property type="entry name" value="DCC1_Trx"/>
</dbReference>
<name>A0A1I6I656_9GAMM</name>
<dbReference type="OrthoDB" id="5294764at2"/>
<dbReference type="InterPro" id="IPR007263">
    <property type="entry name" value="DCC1-like"/>
</dbReference>
<dbReference type="PANTHER" id="PTHR34290">
    <property type="entry name" value="SI:CH73-390P7.2"/>
    <property type="match status" value="1"/>
</dbReference>
<protein>
    <submittedName>
        <fullName evidence="1">Predicted thiol-disulfide oxidoreductase YuxK, DCC family</fullName>
    </submittedName>
</protein>
<proteinExistence type="predicted"/>
<dbReference type="RefSeq" id="WP_092011292.1">
    <property type="nucleotide sequence ID" value="NZ_FOYW01000001.1"/>
</dbReference>
<dbReference type="EMBL" id="FOYW01000001">
    <property type="protein sequence ID" value="SFR62236.1"/>
    <property type="molecule type" value="Genomic_DNA"/>
</dbReference>